<feature type="domain" description="Mur ligase C-terminal" evidence="13">
    <location>
        <begin position="299"/>
        <end position="417"/>
    </location>
</feature>
<dbReference type="InterPro" id="IPR035911">
    <property type="entry name" value="MurE/MurF_N"/>
</dbReference>
<comment type="function">
    <text evidence="10 11">Involved in cell wall formation. Catalyzes the final step in the synthesis of UDP-N-acetylmuramoyl-pentapeptide, the precursor of murein.</text>
</comment>
<organism evidence="15 16">
    <name type="scientific">Salegentibacter chungangensis</name>
    <dbReference type="NCBI Taxonomy" id="1335724"/>
    <lineage>
        <taxon>Bacteria</taxon>
        <taxon>Pseudomonadati</taxon>
        <taxon>Bacteroidota</taxon>
        <taxon>Flavobacteriia</taxon>
        <taxon>Flavobacteriales</taxon>
        <taxon>Flavobacteriaceae</taxon>
        <taxon>Salegentibacter</taxon>
    </lineage>
</organism>
<dbReference type="InterPro" id="IPR000713">
    <property type="entry name" value="Mur_ligase_N"/>
</dbReference>
<dbReference type="EC" id="6.3.2.10" evidence="10 11"/>
<evidence type="ECO:0000256" key="10">
    <source>
        <dbReference type="HAMAP-Rule" id="MF_02019"/>
    </source>
</evidence>
<dbReference type="InterPro" id="IPR036565">
    <property type="entry name" value="Mur-like_cat_sf"/>
</dbReference>
<dbReference type="Gene3D" id="3.40.1190.10">
    <property type="entry name" value="Mur-like, catalytic domain"/>
    <property type="match status" value="1"/>
</dbReference>
<evidence type="ECO:0000256" key="4">
    <source>
        <dbReference type="ARBA" id="ARBA00022741"/>
    </source>
</evidence>
<dbReference type="Pfam" id="PF02875">
    <property type="entry name" value="Mur_ligase_C"/>
    <property type="match status" value="1"/>
</dbReference>
<feature type="domain" description="Mur ligase N-terminal catalytic" evidence="12">
    <location>
        <begin position="15"/>
        <end position="83"/>
    </location>
</feature>
<dbReference type="InterPro" id="IPR036615">
    <property type="entry name" value="Mur_ligase_C_dom_sf"/>
</dbReference>
<comment type="catalytic activity">
    <reaction evidence="10 11">
        <text>D-alanyl-D-alanine + UDP-N-acetyl-alpha-D-muramoyl-L-alanyl-gamma-D-glutamyl-meso-2,6-diaminopimelate + ATP = UDP-N-acetyl-alpha-D-muramoyl-L-alanyl-gamma-D-glutamyl-meso-2,6-diaminopimeloyl-D-alanyl-D-alanine + ADP + phosphate + H(+)</text>
        <dbReference type="Rhea" id="RHEA:28374"/>
        <dbReference type="ChEBI" id="CHEBI:15378"/>
        <dbReference type="ChEBI" id="CHEBI:30616"/>
        <dbReference type="ChEBI" id="CHEBI:43474"/>
        <dbReference type="ChEBI" id="CHEBI:57822"/>
        <dbReference type="ChEBI" id="CHEBI:61386"/>
        <dbReference type="ChEBI" id="CHEBI:83905"/>
        <dbReference type="ChEBI" id="CHEBI:456216"/>
        <dbReference type="EC" id="6.3.2.10"/>
    </reaction>
</comment>
<dbReference type="PANTHER" id="PTHR43024">
    <property type="entry name" value="UDP-N-ACETYLMURAMOYL-TRIPEPTIDE--D-ALANYL-D-ALANINE LIGASE"/>
    <property type="match status" value="1"/>
</dbReference>
<evidence type="ECO:0000256" key="6">
    <source>
        <dbReference type="ARBA" id="ARBA00022960"/>
    </source>
</evidence>
<dbReference type="InterPro" id="IPR051046">
    <property type="entry name" value="MurCDEF_CellWall_CoF430Synth"/>
</dbReference>
<keyword evidence="5 10" id="KW-0067">ATP-binding</keyword>
<feature type="binding site" evidence="10">
    <location>
        <begin position="98"/>
        <end position="104"/>
    </location>
    <ligand>
        <name>ATP</name>
        <dbReference type="ChEBI" id="CHEBI:30616"/>
    </ligand>
</feature>
<evidence type="ECO:0000259" key="12">
    <source>
        <dbReference type="Pfam" id="PF01225"/>
    </source>
</evidence>
<sequence>MNTAQLHQKFLLTSGAGTDTRNIQEGSMFFALKGANFNGNKYAAEALQKGAKLAVVDDPDYALNKEQYILVKNVLQSLQALATFHRKFLGIPIIGITGSNGKTTTKELTQAVLSRKYNTVATSGNLNNHIGVPLTLLSMNENTEIGIVEMGANHPGEIEFLCNITCPDYGYITNFGKAHLEGFGSLEGVIKAKSELYNHLKDHKKLIFLNYDDEVQKKHSRYNHVFSFGRSRNAHVKIEFPGETASATLEFNNTRFTSKLTGRYNALNMAAALSIGLYFKVLFSDIKEAIENYTPSNNRSQLIEMGSNTILMDAYNANPTSMMAALENFRDTDTKKTKIVILGDMLEVGDSSEVEHQAIVNFITNNDFSETYLVGPNFKKTHFNKSTVIKFNDTSSLKKHLKLSKTENSFILIKGSRGMALENLLDAL</sequence>
<protein>
    <recommendedName>
        <fullName evidence="10 11">UDP-N-acetylmuramoyl-tripeptide--D-alanyl-D-alanine ligase</fullName>
        <ecNumber evidence="10 11">6.3.2.10</ecNumber>
    </recommendedName>
    <alternativeName>
        <fullName evidence="10">D-alanyl-D-alanine-adding enzyme</fullName>
    </alternativeName>
</protein>
<dbReference type="Pfam" id="PF08245">
    <property type="entry name" value="Mur_ligase_M"/>
    <property type="match status" value="1"/>
</dbReference>
<keyword evidence="4 10" id="KW-0547">Nucleotide-binding</keyword>
<dbReference type="RefSeq" id="WP_380746883.1">
    <property type="nucleotide sequence ID" value="NZ_JBHTLI010000003.1"/>
</dbReference>
<keyword evidence="9 10" id="KW-0961">Cell wall biogenesis/degradation</keyword>
<dbReference type="NCBIfam" id="TIGR01143">
    <property type="entry name" value="murF"/>
    <property type="match status" value="1"/>
</dbReference>
<evidence type="ECO:0000259" key="13">
    <source>
        <dbReference type="Pfam" id="PF02875"/>
    </source>
</evidence>
<evidence type="ECO:0000256" key="5">
    <source>
        <dbReference type="ARBA" id="ARBA00022840"/>
    </source>
</evidence>
<dbReference type="SUPFAM" id="SSF53623">
    <property type="entry name" value="MurD-like peptide ligases, catalytic domain"/>
    <property type="match status" value="1"/>
</dbReference>
<comment type="similarity">
    <text evidence="10">Belongs to the MurCDEF family. MurF subfamily.</text>
</comment>
<gene>
    <name evidence="10 15" type="primary">murF</name>
    <name evidence="15" type="ORF">ACFQ3Q_13965</name>
</gene>
<dbReference type="GO" id="GO:0047480">
    <property type="term" value="F:UDP-N-acetylmuramoyl-tripeptide-D-alanyl-D-alanine ligase activity"/>
    <property type="evidence" value="ECO:0007669"/>
    <property type="project" value="UniProtKB-EC"/>
</dbReference>
<dbReference type="PANTHER" id="PTHR43024:SF1">
    <property type="entry name" value="UDP-N-ACETYLMURAMOYL-TRIPEPTIDE--D-ALANYL-D-ALANINE LIGASE"/>
    <property type="match status" value="1"/>
</dbReference>
<dbReference type="Proteomes" id="UP001597131">
    <property type="component" value="Unassembled WGS sequence"/>
</dbReference>
<evidence type="ECO:0000256" key="11">
    <source>
        <dbReference type="RuleBase" id="RU004136"/>
    </source>
</evidence>
<dbReference type="InterPro" id="IPR013221">
    <property type="entry name" value="Mur_ligase_cen"/>
</dbReference>
<comment type="caution">
    <text evidence="15">The sequence shown here is derived from an EMBL/GenBank/DDBJ whole genome shotgun (WGS) entry which is preliminary data.</text>
</comment>
<evidence type="ECO:0000256" key="3">
    <source>
        <dbReference type="ARBA" id="ARBA00022618"/>
    </source>
</evidence>
<comment type="subcellular location">
    <subcellularLocation>
        <location evidence="10 11">Cytoplasm</location>
    </subcellularLocation>
</comment>
<evidence type="ECO:0000256" key="1">
    <source>
        <dbReference type="ARBA" id="ARBA00022490"/>
    </source>
</evidence>
<evidence type="ECO:0000256" key="2">
    <source>
        <dbReference type="ARBA" id="ARBA00022598"/>
    </source>
</evidence>
<dbReference type="SUPFAM" id="SSF53244">
    <property type="entry name" value="MurD-like peptide ligases, peptide-binding domain"/>
    <property type="match status" value="1"/>
</dbReference>
<evidence type="ECO:0000259" key="14">
    <source>
        <dbReference type="Pfam" id="PF08245"/>
    </source>
</evidence>
<dbReference type="Gene3D" id="3.90.190.20">
    <property type="entry name" value="Mur ligase, C-terminal domain"/>
    <property type="match status" value="1"/>
</dbReference>
<keyword evidence="6 10" id="KW-0133">Cell shape</keyword>
<feature type="domain" description="Mur ligase central" evidence="14">
    <location>
        <begin position="96"/>
        <end position="274"/>
    </location>
</feature>
<dbReference type="HAMAP" id="MF_02019">
    <property type="entry name" value="MurF"/>
    <property type="match status" value="1"/>
</dbReference>
<evidence type="ECO:0000313" key="16">
    <source>
        <dbReference type="Proteomes" id="UP001597131"/>
    </source>
</evidence>
<keyword evidence="16" id="KW-1185">Reference proteome</keyword>
<dbReference type="InterPro" id="IPR005863">
    <property type="entry name" value="UDP-N-AcMur_synth"/>
</dbReference>
<dbReference type="EMBL" id="JBHTLI010000003">
    <property type="protein sequence ID" value="MFD1096864.1"/>
    <property type="molecule type" value="Genomic_DNA"/>
</dbReference>
<keyword evidence="1 10" id="KW-0963">Cytoplasm</keyword>
<reference evidence="16" key="1">
    <citation type="journal article" date="2019" name="Int. J. Syst. Evol. Microbiol.">
        <title>The Global Catalogue of Microorganisms (GCM) 10K type strain sequencing project: providing services to taxonomists for standard genome sequencing and annotation.</title>
        <authorList>
            <consortium name="The Broad Institute Genomics Platform"/>
            <consortium name="The Broad Institute Genome Sequencing Center for Infectious Disease"/>
            <person name="Wu L."/>
            <person name="Ma J."/>
        </authorList>
    </citation>
    <scope>NUCLEOTIDE SEQUENCE [LARGE SCALE GENOMIC DNA]</scope>
    <source>
        <strain evidence="16">CCUG 64793</strain>
    </source>
</reference>
<name>A0ABW3NY99_9FLAO</name>
<dbReference type="Gene3D" id="3.40.1390.10">
    <property type="entry name" value="MurE/MurF, N-terminal domain"/>
    <property type="match status" value="1"/>
</dbReference>
<proteinExistence type="inferred from homology"/>
<keyword evidence="3 10" id="KW-0132">Cell division</keyword>
<dbReference type="SUPFAM" id="SSF63418">
    <property type="entry name" value="MurE/MurF N-terminal domain"/>
    <property type="match status" value="1"/>
</dbReference>
<comment type="pathway">
    <text evidence="10 11">Cell wall biogenesis; peptidoglycan biosynthesis.</text>
</comment>
<evidence type="ECO:0000256" key="9">
    <source>
        <dbReference type="ARBA" id="ARBA00023316"/>
    </source>
</evidence>
<keyword evidence="2 10" id="KW-0436">Ligase</keyword>
<dbReference type="Pfam" id="PF01225">
    <property type="entry name" value="Mur_ligase"/>
    <property type="match status" value="1"/>
</dbReference>
<evidence type="ECO:0000256" key="8">
    <source>
        <dbReference type="ARBA" id="ARBA00023306"/>
    </source>
</evidence>
<dbReference type="InterPro" id="IPR004101">
    <property type="entry name" value="Mur_ligase_C"/>
</dbReference>
<keyword evidence="7 10" id="KW-0573">Peptidoglycan synthesis</keyword>
<accession>A0ABW3NY99</accession>
<evidence type="ECO:0000313" key="15">
    <source>
        <dbReference type="EMBL" id="MFD1096864.1"/>
    </source>
</evidence>
<evidence type="ECO:0000256" key="7">
    <source>
        <dbReference type="ARBA" id="ARBA00022984"/>
    </source>
</evidence>
<keyword evidence="8 10" id="KW-0131">Cell cycle</keyword>